<dbReference type="PhylomeDB" id="A0A022Q0L8"/>
<dbReference type="SUPFAM" id="SSF81383">
    <property type="entry name" value="F-box domain"/>
    <property type="match status" value="1"/>
</dbReference>
<dbReference type="InterPro" id="IPR044595">
    <property type="entry name" value="KMD1-4"/>
</dbReference>
<dbReference type="SUPFAM" id="SSF117281">
    <property type="entry name" value="Kelch motif"/>
    <property type="match status" value="1"/>
</dbReference>
<organism evidence="2 3">
    <name type="scientific">Erythranthe guttata</name>
    <name type="common">Yellow monkey flower</name>
    <name type="synonym">Mimulus guttatus</name>
    <dbReference type="NCBI Taxonomy" id="4155"/>
    <lineage>
        <taxon>Eukaryota</taxon>
        <taxon>Viridiplantae</taxon>
        <taxon>Streptophyta</taxon>
        <taxon>Embryophyta</taxon>
        <taxon>Tracheophyta</taxon>
        <taxon>Spermatophyta</taxon>
        <taxon>Magnoliopsida</taxon>
        <taxon>eudicotyledons</taxon>
        <taxon>Gunneridae</taxon>
        <taxon>Pentapetalae</taxon>
        <taxon>asterids</taxon>
        <taxon>lamiids</taxon>
        <taxon>Lamiales</taxon>
        <taxon>Phrymaceae</taxon>
        <taxon>Erythranthe</taxon>
    </lineage>
</organism>
<dbReference type="OrthoDB" id="191037at2759"/>
<gene>
    <name evidence="2" type="ORF">MIMGU_mgv1a008988mg</name>
</gene>
<dbReference type="STRING" id="4155.A0A022Q0L8"/>
<evidence type="ECO:0000259" key="1">
    <source>
        <dbReference type="Pfam" id="PF00646"/>
    </source>
</evidence>
<dbReference type="OMA" id="STWQWDQ"/>
<dbReference type="InterPro" id="IPR015915">
    <property type="entry name" value="Kelch-typ_b-propeller"/>
</dbReference>
<evidence type="ECO:0000313" key="2">
    <source>
        <dbReference type="EMBL" id="EYU21561.1"/>
    </source>
</evidence>
<dbReference type="Pfam" id="PF00646">
    <property type="entry name" value="F-box"/>
    <property type="match status" value="1"/>
</dbReference>
<dbReference type="Proteomes" id="UP000030748">
    <property type="component" value="Unassembled WGS sequence"/>
</dbReference>
<evidence type="ECO:0000313" key="3">
    <source>
        <dbReference type="Proteomes" id="UP000030748"/>
    </source>
</evidence>
<dbReference type="Gene3D" id="2.120.10.80">
    <property type="entry name" value="Kelch-type beta propeller"/>
    <property type="match status" value="1"/>
</dbReference>
<dbReference type="InterPro" id="IPR006652">
    <property type="entry name" value="Kelch_1"/>
</dbReference>
<dbReference type="eggNOG" id="KOG1072">
    <property type="taxonomic scope" value="Eukaryota"/>
</dbReference>
<dbReference type="PANTHER" id="PTHR46407:SF3">
    <property type="entry name" value="OS02G0208700 PROTEIN"/>
    <property type="match status" value="1"/>
</dbReference>
<reference evidence="2 3" key="1">
    <citation type="journal article" date="2013" name="Proc. Natl. Acad. Sci. U.S.A.">
        <title>Fine-scale variation in meiotic recombination in Mimulus inferred from population shotgun sequencing.</title>
        <authorList>
            <person name="Hellsten U."/>
            <person name="Wright K.M."/>
            <person name="Jenkins J."/>
            <person name="Shu S."/>
            <person name="Yuan Y."/>
            <person name="Wessler S.R."/>
            <person name="Schmutz J."/>
            <person name="Willis J.H."/>
            <person name="Rokhsar D.S."/>
        </authorList>
    </citation>
    <scope>NUCLEOTIDE SEQUENCE [LARGE SCALE GENOMIC DNA]</scope>
    <source>
        <strain evidence="3">cv. DUN x IM62</strain>
    </source>
</reference>
<name>A0A022Q0L8_ERYGU</name>
<dbReference type="KEGG" id="egt:105975765"/>
<dbReference type="AlphaFoldDB" id="A0A022Q0L8"/>
<dbReference type="PANTHER" id="PTHR46407">
    <property type="entry name" value="OS02G0208700 PROTEIN"/>
    <property type="match status" value="1"/>
</dbReference>
<keyword evidence="3" id="KW-1185">Reference proteome</keyword>
<dbReference type="InterPro" id="IPR036047">
    <property type="entry name" value="F-box-like_dom_sf"/>
</dbReference>
<dbReference type="SMART" id="SM00612">
    <property type="entry name" value="Kelch"/>
    <property type="match status" value="2"/>
</dbReference>
<proteinExistence type="predicted"/>
<dbReference type="GO" id="GO:2000762">
    <property type="term" value="P:regulation of phenylpropanoid metabolic process"/>
    <property type="evidence" value="ECO:0007669"/>
    <property type="project" value="InterPro"/>
</dbReference>
<protein>
    <recommendedName>
        <fullName evidence="1">F-box domain-containing protein</fullName>
    </recommendedName>
</protein>
<dbReference type="EMBL" id="KI632223">
    <property type="protein sequence ID" value="EYU21561.1"/>
    <property type="molecule type" value="Genomic_DNA"/>
</dbReference>
<feature type="domain" description="F-box" evidence="1">
    <location>
        <begin position="11"/>
        <end position="51"/>
    </location>
</feature>
<accession>A0A022Q0L8</accession>
<sequence length="356" mass="39423">MDIDTDTDLIPGLPEDVGLECLVRIHYNHFSSISSVSKSWRRQLHLPEFWRRRRAAGFTRQVIVLAQSRVDPTRDHMPKKYIAAPVYRLTLCEPETGIWAELPPIPGYWGGLPMFCQVVGVGLDLVVVGGCDPVTWEVSNSVFIYNFATATWRSGAHMPGEPRLFFACASDSLRRVFVAGGHDNDKRALRTAMAYDVAGDIWSAMPDMATERDEAKGIFHAGIFHIIGGYRTDMQGQFETSAESFDAATWQWGPVQEEFLDGPTTCTGNCDVAVQGGNLAEREGSAWRVVAEMPSEVRNITAYVAAWRGKVLVIGSEGFGGAYKMFLLDLNSGKWERVEAGDDFLGHVQSGCCMEL</sequence>
<dbReference type="GO" id="GO:0080037">
    <property type="term" value="P:negative regulation of cytokinin-activated signaling pathway"/>
    <property type="evidence" value="ECO:0007669"/>
    <property type="project" value="InterPro"/>
</dbReference>
<dbReference type="Pfam" id="PF01344">
    <property type="entry name" value="Kelch_1"/>
    <property type="match status" value="2"/>
</dbReference>
<dbReference type="InterPro" id="IPR001810">
    <property type="entry name" value="F-box_dom"/>
</dbReference>